<evidence type="ECO:0000313" key="5">
    <source>
        <dbReference type="Proteomes" id="UP001054902"/>
    </source>
</evidence>
<dbReference type="PROSITE" id="PS51283">
    <property type="entry name" value="DUSP"/>
    <property type="match status" value="1"/>
</dbReference>
<dbReference type="InterPro" id="IPR050185">
    <property type="entry name" value="Ub_carboxyl-term_hydrolase"/>
</dbReference>
<dbReference type="Gene3D" id="1.25.40.10">
    <property type="entry name" value="Tetratricopeptide repeat domain"/>
    <property type="match status" value="1"/>
</dbReference>
<dbReference type="InterPro" id="IPR035927">
    <property type="entry name" value="DUSP-like_sf"/>
</dbReference>
<sequence>MNDSNNKKTSLLSSLLSKASTLKEEGNQQFSLSNFTSSLDNYHDAIRILQQVLSHLDSNDQSHLQACQLYISLIGNVSLVNYKLGRYKQIIEICNLIFDSQSIKPEFQIHSNELDLTKLYYRRGLAYEGLGNYTAALQDLQTCLMCFSQEENEKRQKAKMDAQVVLNRIQSRIQSQQETIESSGSVPSRQVQKEIIQNLLTQSRVPKIGETFCILDFDWWKQWCSFVNFDKTEDRDRDTDTDGDVQMEEQSDKNFFYIIPPIEEKDENTTQNIEDDSSTSSSSSDESQDSYANHAADKKLRPGVIDNSNLMLLPCFQSLSNNSFHREWSSRCHAIIESNHEGNGLMGGIVLKAHLVRGYHYEIIPREAYSALKAWYGECTPTITRRTFQVMDDGSSNDGNGGKETLSISLHDLPVSNSYPAAATATATSIPAYNAICGRVGLNNLGNTCFMNSALQCLSHATPLTRYFLTNQYKQDVNTSNPIGTGGKLAVAYESMIRSLWTSKKQTSVSPRQLKRAIALFAPRFAGTAQQDSQEFLAFLLDGLHEDLNRVINPPYIEKADVTQEDDLNVAGAEAWDAHCQRNKSIVMDSFYGQFKSTCICPNCKRISVSFDAFNHVSLEIPQLSRFGKVIPIILFRKGGAFVELPMRYGVVAGKDASVLDVKSSLAKLSGIDAGNLAICDVYQSSIYEIFDNNKPVSGINNDDIIVAYEIDPYTSSYIHVVASQTVLGGAVGRSAIGYPLFVSFSVECTCRQIYQLFQQHLAYLGNSGGDSFQIKLTQRGGPPEQVFPLAGTSELSPYIPMDSNEKLASFLPENCAQTFLFASIEWNQPAIPNNLFNNYVEHPSLQEAVKKHNAMLKKTLTLDHCLENFTQPERLDEDNKWYCSKCKDHVRAEKTMTLWRLPNILVIHLKRFEFRNALRREKLECFVDYPLQGLDMSKYCAASATGIPLGEKEFVIDDDIPATYDLFGVVNHYGRMGFGHYNAYARRWNEKVMEDDWMLFDDSSVRSGILKSDVVSNSGYLLFYRRREFA</sequence>
<evidence type="ECO:0000259" key="3">
    <source>
        <dbReference type="PROSITE" id="PS51283"/>
    </source>
</evidence>
<dbReference type="EMBL" id="BLLK01000045">
    <property type="protein sequence ID" value="GFH52642.1"/>
    <property type="molecule type" value="Genomic_DNA"/>
</dbReference>
<accession>A0AAD3CV59</accession>
<proteinExistence type="predicted"/>
<dbReference type="InterPro" id="IPR019734">
    <property type="entry name" value="TPR_rpt"/>
</dbReference>
<organism evidence="4 5">
    <name type="scientific">Chaetoceros tenuissimus</name>
    <dbReference type="NCBI Taxonomy" id="426638"/>
    <lineage>
        <taxon>Eukaryota</taxon>
        <taxon>Sar</taxon>
        <taxon>Stramenopiles</taxon>
        <taxon>Ochrophyta</taxon>
        <taxon>Bacillariophyta</taxon>
        <taxon>Coscinodiscophyceae</taxon>
        <taxon>Chaetocerotophycidae</taxon>
        <taxon>Chaetocerotales</taxon>
        <taxon>Chaetocerotaceae</taxon>
        <taxon>Chaetoceros</taxon>
    </lineage>
</organism>
<dbReference type="AlphaFoldDB" id="A0AAD3CV59"/>
<reference evidence="4 5" key="1">
    <citation type="journal article" date="2021" name="Sci. Rep.">
        <title>The genome of the diatom Chaetoceros tenuissimus carries an ancient integrated fragment of an extant virus.</title>
        <authorList>
            <person name="Hongo Y."/>
            <person name="Kimura K."/>
            <person name="Takaki Y."/>
            <person name="Yoshida Y."/>
            <person name="Baba S."/>
            <person name="Kobayashi G."/>
            <person name="Nagasaki K."/>
            <person name="Hano T."/>
            <person name="Tomaru Y."/>
        </authorList>
    </citation>
    <scope>NUCLEOTIDE SEQUENCE [LARGE SCALE GENOMIC DNA]</scope>
    <source>
        <strain evidence="4 5">NIES-3715</strain>
    </source>
</reference>
<keyword evidence="5" id="KW-1185">Reference proteome</keyword>
<feature type="region of interest" description="Disordered" evidence="1">
    <location>
        <begin position="266"/>
        <end position="298"/>
    </location>
</feature>
<dbReference type="InterPro" id="IPR038765">
    <property type="entry name" value="Papain-like_cys_pep_sf"/>
</dbReference>
<feature type="domain" description="DUSP" evidence="3">
    <location>
        <begin position="187"/>
        <end position="388"/>
    </location>
</feature>
<dbReference type="InterPro" id="IPR028889">
    <property type="entry name" value="USP"/>
</dbReference>
<dbReference type="PROSITE" id="PS50235">
    <property type="entry name" value="USP_3"/>
    <property type="match status" value="1"/>
</dbReference>
<name>A0AAD3CV59_9STRA</name>
<dbReference type="PANTHER" id="PTHR21646">
    <property type="entry name" value="UBIQUITIN CARBOXYL-TERMINAL HYDROLASE"/>
    <property type="match status" value="1"/>
</dbReference>
<dbReference type="SMART" id="SM00028">
    <property type="entry name" value="TPR"/>
    <property type="match status" value="2"/>
</dbReference>
<evidence type="ECO:0000256" key="1">
    <source>
        <dbReference type="SAM" id="MobiDB-lite"/>
    </source>
</evidence>
<dbReference type="InterPro" id="IPR018200">
    <property type="entry name" value="USP_CS"/>
</dbReference>
<evidence type="ECO:0000259" key="2">
    <source>
        <dbReference type="PROSITE" id="PS50235"/>
    </source>
</evidence>
<dbReference type="InterPro" id="IPR001394">
    <property type="entry name" value="Peptidase_C19_UCH"/>
</dbReference>
<evidence type="ECO:0000313" key="4">
    <source>
        <dbReference type="EMBL" id="GFH52642.1"/>
    </source>
</evidence>
<dbReference type="Pfam" id="PF00443">
    <property type="entry name" value="UCH"/>
    <property type="match status" value="1"/>
</dbReference>
<dbReference type="InterPro" id="IPR011990">
    <property type="entry name" value="TPR-like_helical_dom_sf"/>
</dbReference>
<comment type="caution">
    <text evidence="4">The sequence shown here is derived from an EMBL/GenBank/DDBJ whole genome shotgun (WGS) entry which is preliminary data.</text>
</comment>
<feature type="domain" description="USP" evidence="2">
    <location>
        <begin position="440"/>
        <end position="1028"/>
    </location>
</feature>
<dbReference type="Gene3D" id="3.30.2230.10">
    <property type="entry name" value="DUSP-like"/>
    <property type="match status" value="1"/>
</dbReference>
<dbReference type="SMART" id="SM00695">
    <property type="entry name" value="DUSP"/>
    <property type="match status" value="1"/>
</dbReference>
<dbReference type="SUPFAM" id="SSF143791">
    <property type="entry name" value="DUSP-like"/>
    <property type="match status" value="1"/>
</dbReference>
<evidence type="ECO:0008006" key="6">
    <source>
        <dbReference type="Google" id="ProtNLM"/>
    </source>
</evidence>
<dbReference type="Gene3D" id="3.90.70.10">
    <property type="entry name" value="Cysteine proteinases"/>
    <property type="match status" value="2"/>
</dbReference>
<dbReference type="Proteomes" id="UP001054902">
    <property type="component" value="Unassembled WGS sequence"/>
</dbReference>
<dbReference type="GO" id="GO:0016579">
    <property type="term" value="P:protein deubiquitination"/>
    <property type="evidence" value="ECO:0007669"/>
    <property type="project" value="InterPro"/>
</dbReference>
<protein>
    <recommendedName>
        <fullName evidence="6">Ubiquitinyl hydrolase 1</fullName>
    </recommendedName>
</protein>
<dbReference type="Pfam" id="PF06337">
    <property type="entry name" value="DUSP"/>
    <property type="match status" value="1"/>
</dbReference>
<dbReference type="GO" id="GO:0004843">
    <property type="term" value="F:cysteine-type deubiquitinase activity"/>
    <property type="evidence" value="ECO:0007669"/>
    <property type="project" value="InterPro"/>
</dbReference>
<dbReference type="PROSITE" id="PS00972">
    <property type="entry name" value="USP_1"/>
    <property type="match status" value="1"/>
</dbReference>
<dbReference type="PROSITE" id="PS00973">
    <property type="entry name" value="USP_2"/>
    <property type="match status" value="1"/>
</dbReference>
<dbReference type="SUPFAM" id="SSF48452">
    <property type="entry name" value="TPR-like"/>
    <property type="match status" value="1"/>
</dbReference>
<gene>
    <name evidence="4" type="ORF">CTEN210_09118</name>
</gene>
<dbReference type="InterPro" id="IPR006615">
    <property type="entry name" value="Pept_C19_DUSP"/>
</dbReference>
<dbReference type="SUPFAM" id="SSF54001">
    <property type="entry name" value="Cysteine proteinases"/>
    <property type="match status" value="1"/>
</dbReference>